<protein>
    <submittedName>
        <fullName evidence="5">Leucine/isoleucine/valine transporter subunit ATP-binding component of ABC superfamily</fullName>
    </submittedName>
</protein>
<name>A0A212KDN7_9BACT</name>
<dbReference type="GeneID" id="72382038"/>
<dbReference type="Pfam" id="PF12399">
    <property type="entry name" value="BCA_ABC_TP_C"/>
    <property type="match status" value="1"/>
</dbReference>
<dbReference type="Pfam" id="PF00005">
    <property type="entry name" value="ABC_tran"/>
    <property type="match status" value="1"/>
</dbReference>
<organism evidence="5">
    <name type="scientific">uncultured Desulfovibrio sp</name>
    <dbReference type="NCBI Taxonomy" id="167968"/>
    <lineage>
        <taxon>Bacteria</taxon>
        <taxon>Pseudomonadati</taxon>
        <taxon>Thermodesulfobacteriota</taxon>
        <taxon>Desulfovibrionia</taxon>
        <taxon>Desulfovibrionales</taxon>
        <taxon>Desulfovibrionaceae</taxon>
        <taxon>Desulfovibrio</taxon>
        <taxon>environmental samples</taxon>
    </lineage>
</organism>
<sequence length="261" mass="29087">MKPVLEVKDLSQDFGGLRALNELSLTVNSGEIVALIGPNGAGKTTFFNCVTGIYTPTEGQMFLHDASGDKQLLNGKKPHLITAMGMARTFQNIRLFSEMTVLENVMIGRHCRTKAGIFGAIVRDGRTRREEQDCIDRSYELLELVKLQDFWNETANNLPYGAQRRLEIARAMATEPRMLLLDEPAAGMNPQETNELKELVCSIRDNQQLSILLIEHDMGMVMSLSDRIYVMEYGSCIATGTPAEIRTNPRVIKAYLGESDA</sequence>
<dbReference type="GO" id="GO:0015808">
    <property type="term" value="P:L-alanine transport"/>
    <property type="evidence" value="ECO:0007669"/>
    <property type="project" value="TreeGrafter"/>
</dbReference>
<reference evidence="5" key="1">
    <citation type="submission" date="2016-04" db="EMBL/GenBank/DDBJ databases">
        <authorList>
            <person name="Evans L.H."/>
            <person name="Alamgir A."/>
            <person name="Owens N."/>
            <person name="Weber N.D."/>
            <person name="Virtaneva K."/>
            <person name="Barbian K."/>
            <person name="Babar A."/>
            <person name="Rosenke K."/>
        </authorList>
    </citation>
    <scope>NUCLEOTIDE SEQUENCE</scope>
    <source>
        <strain evidence="5">92-2</strain>
    </source>
</reference>
<evidence type="ECO:0000313" key="5">
    <source>
        <dbReference type="EMBL" id="SBW09772.1"/>
    </source>
</evidence>
<dbReference type="PROSITE" id="PS50893">
    <property type="entry name" value="ABC_TRANSPORTER_2"/>
    <property type="match status" value="1"/>
</dbReference>
<dbReference type="SMART" id="SM00382">
    <property type="entry name" value="AAA"/>
    <property type="match status" value="1"/>
</dbReference>
<dbReference type="FunFam" id="3.40.50.300:FF:000421">
    <property type="entry name" value="Branched-chain amino acid ABC transporter ATP-binding protein"/>
    <property type="match status" value="1"/>
</dbReference>
<dbReference type="InterPro" id="IPR032823">
    <property type="entry name" value="BCA_ABC_TP_C"/>
</dbReference>
<evidence type="ECO:0000256" key="1">
    <source>
        <dbReference type="ARBA" id="ARBA00022448"/>
    </source>
</evidence>
<dbReference type="GO" id="GO:0016887">
    <property type="term" value="F:ATP hydrolysis activity"/>
    <property type="evidence" value="ECO:0007669"/>
    <property type="project" value="InterPro"/>
</dbReference>
<dbReference type="InterPro" id="IPR027417">
    <property type="entry name" value="P-loop_NTPase"/>
</dbReference>
<dbReference type="CDD" id="cd03219">
    <property type="entry name" value="ABC_Mj1267_LivG_branched"/>
    <property type="match status" value="1"/>
</dbReference>
<dbReference type="GO" id="GO:1903805">
    <property type="term" value="P:L-valine import across plasma membrane"/>
    <property type="evidence" value="ECO:0007669"/>
    <property type="project" value="TreeGrafter"/>
</dbReference>
<dbReference type="EMBL" id="FLUP01000001">
    <property type="protein sequence ID" value="SBW09772.1"/>
    <property type="molecule type" value="Genomic_DNA"/>
</dbReference>
<dbReference type="PANTHER" id="PTHR45772">
    <property type="entry name" value="CONSERVED COMPONENT OF ABC TRANSPORTER FOR NATURAL AMINO ACIDS-RELATED"/>
    <property type="match status" value="1"/>
</dbReference>
<evidence type="ECO:0000256" key="3">
    <source>
        <dbReference type="ARBA" id="ARBA00022840"/>
    </source>
</evidence>
<dbReference type="Gene3D" id="3.40.50.300">
    <property type="entry name" value="P-loop containing nucleotide triphosphate hydrolases"/>
    <property type="match status" value="1"/>
</dbReference>
<dbReference type="InterPro" id="IPR051120">
    <property type="entry name" value="ABC_AA/LPS_Transport"/>
</dbReference>
<proteinExistence type="predicted"/>
<dbReference type="GO" id="GO:1903806">
    <property type="term" value="P:L-isoleucine import across plasma membrane"/>
    <property type="evidence" value="ECO:0007669"/>
    <property type="project" value="TreeGrafter"/>
</dbReference>
<dbReference type="InterPro" id="IPR003439">
    <property type="entry name" value="ABC_transporter-like_ATP-bd"/>
</dbReference>
<dbReference type="GO" id="GO:0005524">
    <property type="term" value="F:ATP binding"/>
    <property type="evidence" value="ECO:0007669"/>
    <property type="project" value="UniProtKB-KW"/>
</dbReference>
<dbReference type="AlphaFoldDB" id="A0A212KDN7"/>
<dbReference type="GO" id="GO:0015188">
    <property type="term" value="F:L-isoleucine transmembrane transporter activity"/>
    <property type="evidence" value="ECO:0007669"/>
    <property type="project" value="TreeGrafter"/>
</dbReference>
<evidence type="ECO:0000256" key="2">
    <source>
        <dbReference type="ARBA" id="ARBA00022741"/>
    </source>
</evidence>
<feature type="domain" description="ABC transporter" evidence="4">
    <location>
        <begin position="5"/>
        <end position="258"/>
    </location>
</feature>
<keyword evidence="1" id="KW-0813">Transport</keyword>
<dbReference type="PANTHER" id="PTHR45772:SF7">
    <property type="entry name" value="AMINO ACID ABC TRANSPORTER ATP-BINDING PROTEIN"/>
    <property type="match status" value="1"/>
</dbReference>
<dbReference type="GO" id="GO:0042941">
    <property type="term" value="P:D-alanine transmembrane transport"/>
    <property type="evidence" value="ECO:0007669"/>
    <property type="project" value="TreeGrafter"/>
</dbReference>
<dbReference type="GO" id="GO:0005886">
    <property type="term" value="C:plasma membrane"/>
    <property type="evidence" value="ECO:0007669"/>
    <property type="project" value="TreeGrafter"/>
</dbReference>
<dbReference type="SUPFAM" id="SSF52540">
    <property type="entry name" value="P-loop containing nucleoside triphosphate hydrolases"/>
    <property type="match status" value="1"/>
</dbReference>
<keyword evidence="2" id="KW-0547">Nucleotide-binding</keyword>
<accession>A0A212KDN7</accession>
<gene>
    <name evidence="5" type="primary">livG</name>
    <name evidence="5" type="ORF">KM92DES2_12782</name>
</gene>
<dbReference type="RefSeq" id="WP_022658286.1">
    <property type="nucleotide sequence ID" value="NZ_CABUEN010000006.1"/>
</dbReference>
<evidence type="ECO:0000259" key="4">
    <source>
        <dbReference type="PROSITE" id="PS50893"/>
    </source>
</evidence>
<dbReference type="GO" id="GO:0005304">
    <property type="term" value="F:L-valine transmembrane transporter activity"/>
    <property type="evidence" value="ECO:0007669"/>
    <property type="project" value="TreeGrafter"/>
</dbReference>
<dbReference type="InterPro" id="IPR003593">
    <property type="entry name" value="AAA+_ATPase"/>
</dbReference>
<dbReference type="GO" id="GO:0015192">
    <property type="term" value="F:L-phenylalanine transmembrane transporter activity"/>
    <property type="evidence" value="ECO:0007669"/>
    <property type="project" value="TreeGrafter"/>
</dbReference>
<keyword evidence="3 5" id="KW-0067">ATP-binding</keyword>